<evidence type="ECO:0000256" key="5">
    <source>
        <dbReference type="ARBA" id="ARBA00022801"/>
    </source>
</evidence>
<dbReference type="GO" id="GO:0005737">
    <property type="term" value="C:cytoplasm"/>
    <property type="evidence" value="ECO:0007669"/>
    <property type="project" value="TreeGrafter"/>
</dbReference>
<reference evidence="10 11" key="1">
    <citation type="submission" date="2018-08" db="EMBL/GenBank/DDBJ databases">
        <title>Aphanomyces genome sequencing and annotation.</title>
        <authorList>
            <person name="Minardi D."/>
            <person name="Oidtmann B."/>
            <person name="Van Der Giezen M."/>
            <person name="Studholme D.J."/>
        </authorList>
    </citation>
    <scope>NUCLEOTIDE SEQUENCE [LARGE SCALE GENOMIC DNA]</scope>
    <source>
        <strain evidence="10 11">Kv</strain>
    </source>
</reference>
<dbReference type="InterPro" id="IPR008833">
    <property type="entry name" value="Surf2"/>
</dbReference>
<dbReference type="AlphaFoldDB" id="A0A397B1R9"/>
<dbReference type="EC" id="3.4.19.12" evidence="8"/>
<feature type="non-terminal residue" evidence="10">
    <location>
        <position position="369"/>
    </location>
</feature>
<feature type="domain" description="UCH catalytic" evidence="9">
    <location>
        <begin position="22"/>
        <end position="236"/>
    </location>
</feature>
<organism evidence="10 11">
    <name type="scientific">Aphanomyces astaci</name>
    <name type="common">Crayfish plague agent</name>
    <dbReference type="NCBI Taxonomy" id="112090"/>
    <lineage>
        <taxon>Eukaryota</taxon>
        <taxon>Sar</taxon>
        <taxon>Stramenopiles</taxon>
        <taxon>Oomycota</taxon>
        <taxon>Saprolegniomycetes</taxon>
        <taxon>Saprolegniales</taxon>
        <taxon>Verrucalvaceae</taxon>
        <taxon>Aphanomyces</taxon>
    </lineage>
</organism>
<evidence type="ECO:0000256" key="8">
    <source>
        <dbReference type="RuleBase" id="RU361215"/>
    </source>
</evidence>
<dbReference type="GO" id="GO:0006511">
    <property type="term" value="P:ubiquitin-dependent protein catabolic process"/>
    <property type="evidence" value="ECO:0007669"/>
    <property type="project" value="UniProtKB-UniRule"/>
</dbReference>
<dbReference type="SUPFAM" id="SSF54001">
    <property type="entry name" value="Cysteine proteinases"/>
    <property type="match status" value="1"/>
</dbReference>
<dbReference type="PROSITE" id="PS52048">
    <property type="entry name" value="UCH_DOMAIN"/>
    <property type="match status" value="1"/>
</dbReference>
<gene>
    <name evidence="10" type="ORF">DYB36_006109</name>
</gene>
<keyword evidence="4 7" id="KW-0833">Ubl conjugation pathway</keyword>
<proteinExistence type="inferred from homology"/>
<dbReference type="Pfam" id="PF01088">
    <property type="entry name" value="Peptidase_C12"/>
    <property type="match status" value="1"/>
</dbReference>
<dbReference type="GO" id="GO:0016579">
    <property type="term" value="P:protein deubiquitination"/>
    <property type="evidence" value="ECO:0007669"/>
    <property type="project" value="TreeGrafter"/>
</dbReference>
<evidence type="ECO:0000256" key="4">
    <source>
        <dbReference type="ARBA" id="ARBA00022786"/>
    </source>
</evidence>
<evidence type="ECO:0000256" key="2">
    <source>
        <dbReference type="ARBA" id="ARBA00009326"/>
    </source>
</evidence>
<feature type="active site" description="Nucleophile" evidence="7">
    <location>
        <position position="102"/>
    </location>
</feature>
<evidence type="ECO:0000256" key="3">
    <source>
        <dbReference type="ARBA" id="ARBA00022670"/>
    </source>
</evidence>
<name>A0A397B1R9_APHAT</name>
<dbReference type="Gene3D" id="3.40.532.10">
    <property type="entry name" value="Peptidase C12, ubiquitin carboxyl-terminal hydrolase"/>
    <property type="match status" value="1"/>
</dbReference>
<feature type="site" description="Important for enzyme activity" evidence="7">
    <location>
        <position position="192"/>
    </location>
</feature>
<dbReference type="PANTHER" id="PTHR10589">
    <property type="entry name" value="UBIQUITIN CARBOXYL-TERMINAL HYDROLASE"/>
    <property type="match status" value="1"/>
</dbReference>
<dbReference type="Pfam" id="PF05477">
    <property type="entry name" value="SURF2"/>
    <property type="match status" value="1"/>
</dbReference>
<dbReference type="PRINTS" id="PR00707">
    <property type="entry name" value="UBCTHYDRLASE"/>
</dbReference>
<evidence type="ECO:0000256" key="6">
    <source>
        <dbReference type="ARBA" id="ARBA00022807"/>
    </source>
</evidence>
<keyword evidence="3 7" id="KW-0645">Protease</keyword>
<dbReference type="InterPro" id="IPR036959">
    <property type="entry name" value="Peptidase_C12_UCH_sf"/>
</dbReference>
<feature type="active site" description="Proton donor" evidence="7">
    <location>
        <position position="176"/>
    </location>
</feature>
<comment type="caution">
    <text evidence="10">The sequence shown here is derived from an EMBL/GenBank/DDBJ whole genome shotgun (WGS) entry which is preliminary data.</text>
</comment>
<dbReference type="InterPro" id="IPR001578">
    <property type="entry name" value="Peptidase_C12_UCH"/>
</dbReference>
<dbReference type="PANTHER" id="PTHR10589:SF17">
    <property type="entry name" value="UBIQUITIN CARBOXYL-TERMINAL HYDROLASE"/>
    <property type="match status" value="1"/>
</dbReference>
<evidence type="ECO:0000313" key="10">
    <source>
        <dbReference type="EMBL" id="RHY13850.1"/>
    </source>
</evidence>
<dbReference type="VEuPathDB" id="FungiDB:H257_03464"/>
<accession>A0A397B1R9</accession>
<protein>
    <recommendedName>
        <fullName evidence="8">Ubiquitin carboxyl-terminal hydrolase</fullName>
        <ecNumber evidence="8">3.4.19.12</ecNumber>
    </recommendedName>
</protein>
<dbReference type="InterPro" id="IPR038765">
    <property type="entry name" value="Papain-like_cys_pep_sf"/>
</dbReference>
<keyword evidence="6 7" id="KW-0788">Thiol protease</keyword>
<evidence type="ECO:0000256" key="1">
    <source>
        <dbReference type="ARBA" id="ARBA00000707"/>
    </source>
</evidence>
<comment type="similarity">
    <text evidence="2 7 8">Belongs to the peptidase C12 family.</text>
</comment>
<comment type="catalytic activity">
    <reaction evidence="1 7 8">
        <text>Thiol-dependent hydrolysis of ester, thioester, amide, peptide and isopeptide bonds formed by the C-terminal Gly of ubiquitin (a 76-residue protein attached to proteins as an intracellular targeting signal).</text>
        <dbReference type="EC" id="3.4.19.12"/>
    </reaction>
</comment>
<feature type="site" description="Transition state stabilizer" evidence="7">
    <location>
        <position position="94"/>
    </location>
</feature>
<evidence type="ECO:0000256" key="7">
    <source>
        <dbReference type="PROSITE-ProRule" id="PRU01393"/>
    </source>
</evidence>
<dbReference type="EMBL" id="QUSZ01004526">
    <property type="protein sequence ID" value="RHY13850.1"/>
    <property type="molecule type" value="Genomic_DNA"/>
</dbReference>
<dbReference type="Proteomes" id="UP000265427">
    <property type="component" value="Unassembled WGS sequence"/>
</dbReference>
<evidence type="ECO:0000313" key="11">
    <source>
        <dbReference type="Proteomes" id="UP000265427"/>
    </source>
</evidence>
<keyword evidence="5 7" id="KW-0378">Hydrolase</keyword>
<sequence>MTKPNLLPRSSDMASETSAEFSWPPLESNPEVFTEYLYQLGLPSDWFVGEVFGLDDDSLGFVPRPAVAVIVTFESLKKETDAVAAAKVDFFMKQSPKLDYACGVIACIHSVLNSLDSITLVENSILEKYYRATKTQSPADRATTLENMTEFQEVHTSYASLGQSSVPTAEDDVKHHFVTFVQNALGQLIELDGLKKGPVVVNAASSDILKDTAAVIQARIEAGVYSDSLAVLTLAKVADDIDAAVQALIDSSNGVLEVTSVENKDGAKVSRIKCTATGHEMPPRADIVTAHVNSKRFKKATEWYSYDFAQFEPYIVSHRRKPKCLFCNVTGIVLNKIPSEVEKHMQGRKFVRMKEHVKFFDEAEIDKDD</sequence>
<evidence type="ECO:0000259" key="9">
    <source>
        <dbReference type="PROSITE" id="PS52048"/>
    </source>
</evidence>
<dbReference type="GO" id="GO:0004843">
    <property type="term" value="F:cysteine-type deubiquitinase activity"/>
    <property type="evidence" value="ECO:0007669"/>
    <property type="project" value="UniProtKB-UniRule"/>
</dbReference>
<dbReference type="VEuPathDB" id="FungiDB:H257_03463"/>